<dbReference type="Gene3D" id="3.40.50.1220">
    <property type="entry name" value="TPP-binding domain"/>
    <property type="match status" value="2"/>
</dbReference>
<proteinExistence type="inferred from homology"/>
<dbReference type="GO" id="GO:0009099">
    <property type="term" value="P:L-valine biosynthetic process"/>
    <property type="evidence" value="ECO:0007669"/>
    <property type="project" value="TreeGrafter"/>
</dbReference>
<dbReference type="GO" id="GO:0005948">
    <property type="term" value="C:acetolactate synthase complex"/>
    <property type="evidence" value="ECO:0007669"/>
    <property type="project" value="TreeGrafter"/>
</dbReference>
<dbReference type="PANTHER" id="PTHR18968:SF13">
    <property type="entry name" value="ACETOLACTATE SYNTHASE CATALYTIC SUBUNIT, MITOCHONDRIAL"/>
    <property type="match status" value="1"/>
</dbReference>
<dbReference type="EMBL" id="CAMXCT010000213">
    <property type="protein sequence ID" value="CAI3975591.1"/>
    <property type="molecule type" value="Genomic_DNA"/>
</dbReference>
<dbReference type="GO" id="GO:0009097">
    <property type="term" value="P:isoleucine biosynthetic process"/>
    <property type="evidence" value="ECO:0007669"/>
    <property type="project" value="TreeGrafter"/>
</dbReference>
<evidence type="ECO:0000256" key="2">
    <source>
        <dbReference type="ARBA" id="ARBA00023052"/>
    </source>
</evidence>
<dbReference type="Proteomes" id="UP001152797">
    <property type="component" value="Unassembled WGS sequence"/>
</dbReference>
<dbReference type="Pfam" id="PF02776">
    <property type="entry name" value="TPP_enzyme_N"/>
    <property type="match status" value="1"/>
</dbReference>
<accession>A0A9P1FGX3</accession>
<dbReference type="GO" id="GO:0003984">
    <property type="term" value="F:acetolactate synthase activity"/>
    <property type="evidence" value="ECO:0007669"/>
    <property type="project" value="TreeGrafter"/>
</dbReference>
<evidence type="ECO:0000256" key="3">
    <source>
        <dbReference type="RuleBase" id="RU362132"/>
    </source>
</evidence>
<dbReference type="OrthoDB" id="16262at2759"/>
<keyword evidence="9" id="KW-1185">Reference proteome</keyword>
<evidence type="ECO:0000256" key="1">
    <source>
        <dbReference type="ARBA" id="ARBA00007812"/>
    </source>
</evidence>
<dbReference type="AlphaFoldDB" id="A0A9P1FGX3"/>
<feature type="domain" description="Thiamine pyrophosphate enzyme N-terminal TPP-binding" evidence="6">
    <location>
        <begin position="365"/>
        <end position="478"/>
    </location>
</feature>
<comment type="similarity">
    <text evidence="1 3">Belongs to the TPP enzyme family.</text>
</comment>
<dbReference type="InterPro" id="IPR012001">
    <property type="entry name" value="Thiamin_PyroP_enz_TPP-bd_dom"/>
</dbReference>
<dbReference type="InterPro" id="IPR011766">
    <property type="entry name" value="TPP_enzyme_TPP-bd"/>
</dbReference>
<gene>
    <name evidence="7" type="ORF">C1SCF055_LOCUS3890</name>
</gene>
<dbReference type="Gene3D" id="3.40.50.970">
    <property type="match status" value="2"/>
</dbReference>
<evidence type="ECO:0000313" key="9">
    <source>
        <dbReference type="Proteomes" id="UP001152797"/>
    </source>
</evidence>
<name>A0A9P1FGX3_9DINO</name>
<dbReference type="GO" id="GO:0030976">
    <property type="term" value="F:thiamine pyrophosphate binding"/>
    <property type="evidence" value="ECO:0007669"/>
    <property type="project" value="InterPro"/>
</dbReference>
<dbReference type="EMBL" id="CAMXCT030000213">
    <property type="protein sequence ID" value="CAL4762903.1"/>
    <property type="molecule type" value="Genomic_DNA"/>
</dbReference>
<dbReference type="Pfam" id="PF00205">
    <property type="entry name" value="TPP_enzyme_M"/>
    <property type="match status" value="1"/>
</dbReference>
<dbReference type="InterPro" id="IPR012000">
    <property type="entry name" value="Thiamin_PyroP_enz_cen_dom"/>
</dbReference>
<evidence type="ECO:0000313" key="8">
    <source>
        <dbReference type="EMBL" id="CAL4762903.1"/>
    </source>
</evidence>
<feature type="domain" description="Thiamine pyrophosphate enzyme central" evidence="4">
    <location>
        <begin position="571"/>
        <end position="697"/>
    </location>
</feature>
<evidence type="ECO:0000313" key="7">
    <source>
        <dbReference type="EMBL" id="CAI3975591.1"/>
    </source>
</evidence>
<comment type="caution">
    <text evidence="7">The sequence shown here is derived from an EMBL/GenBank/DDBJ whole genome shotgun (WGS) entry which is preliminary data.</text>
</comment>
<dbReference type="Pfam" id="PF02775">
    <property type="entry name" value="TPP_enzyme_C"/>
    <property type="match status" value="1"/>
</dbReference>
<evidence type="ECO:0000259" key="5">
    <source>
        <dbReference type="Pfam" id="PF02775"/>
    </source>
</evidence>
<reference evidence="7" key="1">
    <citation type="submission" date="2022-10" db="EMBL/GenBank/DDBJ databases">
        <authorList>
            <person name="Chen Y."/>
            <person name="Dougan E. K."/>
            <person name="Chan C."/>
            <person name="Rhodes N."/>
            <person name="Thang M."/>
        </authorList>
    </citation>
    <scope>NUCLEOTIDE SEQUENCE</scope>
</reference>
<dbReference type="GO" id="GO:0005739">
    <property type="term" value="C:mitochondrion"/>
    <property type="evidence" value="ECO:0007669"/>
    <property type="project" value="TreeGrafter"/>
</dbReference>
<dbReference type="InterPro" id="IPR029061">
    <property type="entry name" value="THDP-binding"/>
</dbReference>
<keyword evidence="2 3" id="KW-0786">Thiamine pyrophosphate</keyword>
<sequence length="937" mass="100276">MAEVVRRCMDVKVPRLGSLTTSTGAEGSLAEFRAHCTDQGLDCDTIHYSVPRRPSKGGDMPKRGQVTFLGDVDWVINGNPDPEKVQQIVDMSGIRYGFEAGTTAPPGDDAAHGEMVAFNGSGFVKSTRTGSSEYYKTVYGPYLRCEAAGFIGPSDAQADFVATTLHGGMTWTSALNDMFTNVESRCGAAGAAFGGMVHFEKLVGVAIALPTMAKENIFEAKEKYYPFAPHVEHNVNCVVVGFIADMELAEKKGIKGLDKVRLATAEEMAGVLYKGASGSAGGGADNSLSLHTHLVTLRRSCVAKRAQDVRPQDVKEVYHLDSSSIVGSFTLEAWFIDKSMEEHETLPPSSLPRAMPSPAPAKCNCSEWVVNALADAGVTHIFGGHGGALVPMVNAICKNPRVKWIYTRNEANASLMAAAYAKLTGRLAVCVATSGPGASNLTTGLLDALQDQCSMVAITGLKPRAGIGYSEFQDLQQSRMFAAGGLPTSLDVHSADALIPLLRDGVAKALTLRTCIHLGVPVDVQAAESPVPLKPFCAADVRDDVELATSHSHTLKNVANELRAACERGSGRVVIALGHRAVGCGEEILQLAERVGAPVLTRLDAKGVVDESHPLVFGVVGVHGKSGLEKATQVIESAQLIISIGSHDDTLLLCNRAGLQIRPMIKFEPDAMCLQINARYRALYDVVGNIKYMLSRLLEELAPKSGTSPGAKDSMQISLMESWSRELAYSGMDVSAPPDAATLHLATPNAQAARLEMSEESKQLWKSIREGKWRAAQNRESGGRFLCTSNVSSSFCHPATVMEEMSSRMGANDVLCVDVGDVTLWASLSASLTKGQRTLSSERLGTMGYGLCAGIVASLVRGRTGRALVVTGDGGIQCLGEHGTTGLGNYQKIMGKSWKIMGKSWKNHGKSWNIHHFSWNHPFTGTDWQLECGFFVK</sequence>
<dbReference type="SUPFAM" id="SSF52467">
    <property type="entry name" value="DHS-like NAD/FAD-binding domain"/>
    <property type="match status" value="1"/>
</dbReference>
<dbReference type="GO" id="GO:0050660">
    <property type="term" value="F:flavin adenine dinucleotide binding"/>
    <property type="evidence" value="ECO:0007669"/>
    <property type="project" value="TreeGrafter"/>
</dbReference>
<protein>
    <submittedName>
        <fullName evidence="8">Probable acetolactate synthase large subunit (AHAS) (Acetohydroxy-acid synthase large subunit) (ALS)</fullName>
    </submittedName>
</protein>
<dbReference type="InterPro" id="IPR029035">
    <property type="entry name" value="DHS-like_NAD/FAD-binding_dom"/>
</dbReference>
<dbReference type="PANTHER" id="PTHR18968">
    <property type="entry name" value="THIAMINE PYROPHOSPHATE ENZYMES"/>
    <property type="match status" value="1"/>
</dbReference>
<feature type="domain" description="Thiamine pyrophosphate enzyme TPP-binding" evidence="5">
    <location>
        <begin position="818"/>
        <end position="882"/>
    </location>
</feature>
<dbReference type="EMBL" id="CAMXCT020000213">
    <property type="protein sequence ID" value="CAL1128966.1"/>
    <property type="molecule type" value="Genomic_DNA"/>
</dbReference>
<dbReference type="GO" id="GO:0000287">
    <property type="term" value="F:magnesium ion binding"/>
    <property type="evidence" value="ECO:0007669"/>
    <property type="project" value="InterPro"/>
</dbReference>
<organism evidence="7">
    <name type="scientific">Cladocopium goreaui</name>
    <dbReference type="NCBI Taxonomy" id="2562237"/>
    <lineage>
        <taxon>Eukaryota</taxon>
        <taxon>Sar</taxon>
        <taxon>Alveolata</taxon>
        <taxon>Dinophyceae</taxon>
        <taxon>Suessiales</taxon>
        <taxon>Symbiodiniaceae</taxon>
        <taxon>Cladocopium</taxon>
    </lineage>
</organism>
<reference evidence="8 9" key="2">
    <citation type="submission" date="2024-05" db="EMBL/GenBank/DDBJ databases">
        <authorList>
            <person name="Chen Y."/>
            <person name="Shah S."/>
            <person name="Dougan E. K."/>
            <person name="Thang M."/>
            <person name="Chan C."/>
        </authorList>
    </citation>
    <scope>NUCLEOTIDE SEQUENCE [LARGE SCALE GENOMIC DNA]</scope>
</reference>
<dbReference type="InterPro" id="IPR045229">
    <property type="entry name" value="TPP_enz"/>
</dbReference>
<dbReference type="SUPFAM" id="SSF52518">
    <property type="entry name" value="Thiamin diphosphate-binding fold (THDP-binding)"/>
    <property type="match status" value="2"/>
</dbReference>
<evidence type="ECO:0000259" key="4">
    <source>
        <dbReference type="Pfam" id="PF00205"/>
    </source>
</evidence>
<evidence type="ECO:0000259" key="6">
    <source>
        <dbReference type="Pfam" id="PF02776"/>
    </source>
</evidence>